<dbReference type="AlphaFoldDB" id="F5T0Y5"/>
<evidence type="ECO:0000313" key="7">
    <source>
        <dbReference type="EMBL" id="EGL53984.1"/>
    </source>
</evidence>
<proteinExistence type="predicted"/>
<feature type="transmembrane region" description="Helical" evidence="5">
    <location>
        <begin position="80"/>
        <end position="98"/>
    </location>
</feature>
<sequence>MAHWISMYIFIQLGANALIATFFGYLIGLLTNYFFQYHFVFKSSAPHYFLFPRYLAGAVLGGVTNYGVFKALLEYGNETLFAQVIATASVTFVNYLICRRYVFNEKD</sequence>
<keyword evidence="3 5" id="KW-1133">Transmembrane helix</keyword>
<keyword evidence="4 5" id="KW-0472">Membrane</keyword>
<dbReference type="GO" id="GO:0016020">
    <property type="term" value="C:membrane"/>
    <property type="evidence" value="ECO:0007669"/>
    <property type="project" value="UniProtKB-SubCell"/>
</dbReference>
<dbReference type="Pfam" id="PF04138">
    <property type="entry name" value="GtrA_DPMS_TM"/>
    <property type="match status" value="1"/>
</dbReference>
<evidence type="ECO:0000256" key="2">
    <source>
        <dbReference type="ARBA" id="ARBA00022692"/>
    </source>
</evidence>
<evidence type="ECO:0000256" key="3">
    <source>
        <dbReference type="ARBA" id="ARBA00022989"/>
    </source>
</evidence>
<evidence type="ECO:0000256" key="1">
    <source>
        <dbReference type="ARBA" id="ARBA00004141"/>
    </source>
</evidence>
<reference evidence="7 8" key="1">
    <citation type="journal article" date="2011" name="J. Bacteriol.">
        <title>Draft genome sequence of Methylophaga aminisulfidivorans MP T.</title>
        <authorList>
            <person name="Han G.H."/>
            <person name="Kim W."/>
            <person name="Chun J."/>
            <person name="Kim S.W."/>
        </authorList>
    </citation>
    <scope>NUCLEOTIDE SEQUENCE [LARGE SCALE GENOMIC DNA]</scope>
    <source>
        <strain evidence="8">MP(T)</strain>
    </source>
</reference>
<dbReference type="Proteomes" id="UP000003544">
    <property type="component" value="Unassembled WGS sequence"/>
</dbReference>
<gene>
    <name evidence="7" type="ORF">MAMP_00436</name>
</gene>
<evidence type="ECO:0000256" key="4">
    <source>
        <dbReference type="ARBA" id="ARBA00023136"/>
    </source>
</evidence>
<accession>F5T0Y5</accession>
<feature type="domain" description="GtrA/DPMS transmembrane" evidence="6">
    <location>
        <begin position="2"/>
        <end position="103"/>
    </location>
</feature>
<keyword evidence="2 5" id="KW-0812">Transmembrane</keyword>
<name>F5T0Y5_9GAMM</name>
<dbReference type="InterPro" id="IPR007267">
    <property type="entry name" value="GtrA_DPMS_TM"/>
</dbReference>
<dbReference type="GO" id="GO:0000271">
    <property type="term" value="P:polysaccharide biosynthetic process"/>
    <property type="evidence" value="ECO:0007669"/>
    <property type="project" value="InterPro"/>
</dbReference>
<organism evidence="7 8">
    <name type="scientific">Methylophaga aminisulfidivorans MP</name>
    <dbReference type="NCBI Taxonomy" id="1026882"/>
    <lineage>
        <taxon>Bacteria</taxon>
        <taxon>Pseudomonadati</taxon>
        <taxon>Pseudomonadota</taxon>
        <taxon>Gammaproteobacteria</taxon>
        <taxon>Thiotrichales</taxon>
        <taxon>Piscirickettsiaceae</taxon>
        <taxon>Methylophaga</taxon>
    </lineage>
</organism>
<comment type="subcellular location">
    <subcellularLocation>
        <location evidence="1">Membrane</location>
        <topology evidence="1">Multi-pass membrane protein</topology>
    </subcellularLocation>
</comment>
<evidence type="ECO:0000259" key="6">
    <source>
        <dbReference type="Pfam" id="PF04138"/>
    </source>
</evidence>
<protein>
    <submittedName>
        <fullName evidence="7">GtrA family protein</fullName>
    </submittedName>
</protein>
<evidence type="ECO:0000313" key="8">
    <source>
        <dbReference type="Proteomes" id="UP000003544"/>
    </source>
</evidence>
<comment type="caution">
    <text evidence="7">The sequence shown here is derived from an EMBL/GenBank/DDBJ whole genome shotgun (WGS) entry which is preliminary data.</text>
</comment>
<evidence type="ECO:0000256" key="5">
    <source>
        <dbReference type="SAM" id="Phobius"/>
    </source>
</evidence>
<dbReference type="eggNOG" id="COG2246">
    <property type="taxonomic scope" value="Bacteria"/>
</dbReference>
<dbReference type="EMBL" id="AFIG01000002">
    <property type="protein sequence ID" value="EGL53984.1"/>
    <property type="molecule type" value="Genomic_DNA"/>
</dbReference>
<feature type="transmembrane region" description="Helical" evidence="5">
    <location>
        <begin position="6"/>
        <end position="35"/>
    </location>
</feature>
<keyword evidence="8" id="KW-1185">Reference proteome</keyword>
<dbReference type="STRING" id="1026882.MAMP_00436"/>
<feature type="transmembrane region" description="Helical" evidence="5">
    <location>
        <begin position="47"/>
        <end position="68"/>
    </location>
</feature>